<proteinExistence type="predicted"/>
<feature type="domain" description="Ubiquitin-like" evidence="1">
    <location>
        <begin position="86"/>
        <end position="159"/>
    </location>
</feature>
<dbReference type="SUPFAM" id="SSF54236">
    <property type="entry name" value="Ubiquitin-like"/>
    <property type="match status" value="2"/>
</dbReference>
<sequence length="163" mass="18809">MEDEQVTFLIDGEEAEVKPLISMSRNATIGQLKEKIEELTGISVCRQTLFHNNSRLFDFCTIKRYKFGSIAGVVLEVAPVRDQSDVNITVTCPNFKINVKVNPNKETVFQLKEKIGKIWGIHSNDITLWRLSRKMQDHHKLFKYYVIEGSDVQFTRVGEPLMF</sequence>
<organism evidence="2 3">
    <name type="scientific">Jatropha curcas</name>
    <name type="common">Barbados nut</name>
    <dbReference type="NCBI Taxonomy" id="180498"/>
    <lineage>
        <taxon>Eukaryota</taxon>
        <taxon>Viridiplantae</taxon>
        <taxon>Streptophyta</taxon>
        <taxon>Embryophyta</taxon>
        <taxon>Tracheophyta</taxon>
        <taxon>Spermatophyta</taxon>
        <taxon>Magnoliopsida</taxon>
        <taxon>eudicotyledons</taxon>
        <taxon>Gunneridae</taxon>
        <taxon>Pentapetalae</taxon>
        <taxon>rosids</taxon>
        <taxon>fabids</taxon>
        <taxon>Malpighiales</taxon>
        <taxon>Euphorbiaceae</taxon>
        <taxon>Crotonoideae</taxon>
        <taxon>Jatropheae</taxon>
        <taxon>Jatropha</taxon>
    </lineage>
</organism>
<accession>A0A067K0S1</accession>
<dbReference type="SMART" id="SM00213">
    <property type="entry name" value="UBQ"/>
    <property type="match status" value="2"/>
</dbReference>
<dbReference type="InterPro" id="IPR000626">
    <property type="entry name" value="Ubiquitin-like_dom"/>
</dbReference>
<dbReference type="Proteomes" id="UP000027138">
    <property type="component" value="Unassembled WGS sequence"/>
</dbReference>
<dbReference type="CDD" id="cd17039">
    <property type="entry name" value="Ubl_ubiquitin_like"/>
    <property type="match status" value="2"/>
</dbReference>
<dbReference type="OrthoDB" id="2012182at2759"/>
<evidence type="ECO:0000313" key="3">
    <source>
        <dbReference type="Proteomes" id="UP000027138"/>
    </source>
</evidence>
<dbReference type="InterPro" id="IPR029071">
    <property type="entry name" value="Ubiquitin-like_domsf"/>
</dbReference>
<feature type="domain" description="Ubiquitin-like" evidence="1">
    <location>
        <begin position="6"/>
        <end position="78"/>
    </location>
</feature>
<reference evidence="2 3" key="1">
    <citation type="journal article" date="2014" name="PLoS ONE">
        <title>Global Analysis of Gene Expression Profiles in Physic Nut (Jatropha curcas L.) Seedlings Exposed to Salt Stress.</title>
        <authorList>
            <person name="Zhang L."/>
            <person name="Zhang C."/>
            <person name="Wu P."/>
            <person name="Chen Y."/>
            <person name="Li M."/>
            <person name="Jiang H."/>
            <person name="Wu G."/>
        </authorList>
    </citation>
    <scope>NUCLEOTIDE SEQUENCE [LARGE SCALE GENOMIC DNA]</scope>
    <source>
        <strain evidence="3">cv. GZQX0401</strain>
        <tissue evidence="2">Young leaves</tissue>
    </source>
</reference>
<evidence type="ECO:0000259" key="1">
    <source>
        <dbReference type="SMART" id="SM00213"/>
    </source>
</evidence>
<dbReference type="Gene3D" id="3.10.20.90">
    <property type="entry name" value="Phosphatidylinositol 3-kinase Catalytic Subunit, Chain A, domain 1"/>
    <property type="match status" value="2"/>
</dbReference>
<keyword evidence="3" id="KW-1185">Reference proteome</keyword>
<name>A0A067K0S1_JATCU</name>
<gene>
    <name evidence="2" type="ORF">JCGZ_22880</name>
</gene>
<dbReference type="EMBL" id="KK914970">
    <property type="protein sequence ID" value="KDP25850.1"/>
    <property type="molecule type" value="Genomic_DNA"/>
</dbReference>
<dbReference type="AlphaFoldDB" id="A0A067K0S1"/>
<protein>
    <recommendedName>
        <fullName evidence="1">Ubiquitin-like domain-containing protein</fullName>
    </recommendedName>
</protein>
<evidence type="ECO:0000313" key="2">
    <source>
        <dbReference type="EMBL" id="KDP25850.1"/>
    </source>
</evidence>
<dbReference type="Pfam" id="PF00240">
    <property type="entry name" value="ubiquitin"/>
    <property type="match status" value="2"/>
</dbReference>